<keyword evidence="1" id="KW-0472">Membrane</keyword>
<gene>
    <name evidence="2" type="ORF">NB703_003034</name>
</gene>
<protein>
    <submittedName>
        <fullName evidence="2">Uncharacterized protein</fullName>
    </submittedName>
</protein>
<evidence type="ECO:0000256" key="1">
    <source>
        <dbReference type="SAM" id="Phobius"/>
    </source>
</evidence>
<proteinExistence type="predicted"/>
<sequence length="42" mass="4783">MSPVDRLQFKHRLTGADFHPKPRHWLTPLLIALCVVAGMCLL</sequence>
<dbReference type="GeneID" id="80427586"/>
<feature type="transmembrane region" description="Helical" evidence="1">
    <location>
        <begin position="25"/>
        <end position="41"/>
    </location>
</feature>
<keyword evidence="1" id="KW-1133">Transmembrane helix</keyword>
<dbReference type="RefSeq" id="WP_257793782.1">
    <property type="nucleotide sequence ID" value="NZ_CP020943.2"/>
</dbReference>
<dbReference type="AlphaFoldDB" id="A0AAJ1D148"/>
<accession>A0AAJ1D148</accession>
<evidence type="ECO:0000313" key="2">
    <source>
        <dbReference type="EMBL" id="MCW0344941.1"/>
    </source>
</evidence>
<keyword evidence="1" id="KW-0812">Transmembrane</keyword>
<organism evidence="2 3">
    <name type="scientific">Pantoea ananas</name>
    <name type="common">Erwinia uredovora</name>
    <dbReference type="NCBI Taxonomy" id="553"/>
    <lineage>
        <taxon>Bacteria</taxon>
        <taxon>Pseudomonadati</taxon>
        <taxon>Pseudomonadota</taxon>
        <taxon>Gammaproteobacteria</taxon>
        <taxon>Enterobacterales</taxon>
        <taxon>Erwiniaceae</taxon>
        <taxon>Pantoea</taxon>
    </lineage>
</organism>
<evidence type="ECO:0000313" key="3">
    <source>
        <dbReference type="Proteomes" id="UP001208888"/>
    </source>
</evidence>
<name>A0AAJ1D148_PANAN</name>
<dbReference type="Proteomes" id="UP001208888">
    <property type="component" value="Unassembled WGS sequence"/>
</dbReference>
<dbReference type="EMBL" id="JANFVX010000011">
    <property type="protein sequence ID" value="MCW0344941.1"/>
    <property type="molecule type" value="Genomic_DNA"/>
</dbReference>
<reference evidence="2" key="1">
    <citation type="submission" date="2022-06" db="EMBL/GenBank/DDBJ databases">
        <title>Dynamics of rice microbiomes reveals core vertical transmitted seed endophytes.</title>
        <authorList>
            <person name="Liao K."/>
            <person name="Zhang X."/>
        </authorList>
    </citation>
    <scope>NUCLEOTIDE SEQUENCE</scope>
    <source>
        <strain evidence="2">JT1-17</strain>
    </source>
</reference>
<comment type="caution">
    <text evidence="2">The sequence shown here is derived from an EMBL/GenBank/DDBJ whole genome shotgun (WGS) entry which is preliminary data.</text>
</comment>